<proteinExistence type="predicted"/>
<keyword evidence="3" id="KW-1185">Reference proteome</keyword>
<reference evidence="2 3" key="1">
    <citation type="journal article" date="2015" name="Genome Biol. Evol.">
        <title>Comparative Genomics of a Bacterivorous Green Alga Reveals Evolutionary Causalities and Consequences of Phago-Mixotrophic Mode of Nutrition.</title>
        <authorList>
            <person name="Burns J.A."/>
            <person name="Paasch A."/>
            <person name="Narechania A."/>
            <person name="Kim E."/>
        </authorList>
    </citation>
    <scope>NUCLEOTIDE SEQUENCE [LARGE SCALE GENOMIC DNA]</scope>
    <source>
        <strain evidence="2 3">PLY_AMNH</strain>
    </source>
</reference>
<dbReference type="Gene3D" id="3.40.50.11350">
    <property type="match status" value="1"/>
</dbReference>
<dbReference type="GO" id="GO:0006487">
    <property type="term" value="P:protein N-linked glycosylation"/>
    <property type="evidence" value="ECO:0007669"/>
    <property type="project" value="TreeGrafter"/>
</dbReference>
<accession>A0AAE0BRH3</accession>
<comment type="caution">
    <text evidence="2">The sequence shown here is derived from an EMBL/GenBank/DDBJ whole genome shotgun (WGS) entry which is preliminary data.</text>
</comment>
<dbReference type="InterPro" id="IPR045573">
    <property type="entry name" value="Fut8_N_cat"/>
</dbReference>
<sequence length="511" mass="57582">MVTTIVRRKSWSGKYPEHFPGKGPTPSDLKATSIRRKSWSGKYPECHSIEDRLHELLESCLRAVITVMEPKRPRSCSEEPAVIAVIEPVWSFSDEPVVISSDRASVVIADGAIWLLLLCDAVVTQDAPQCLCREGLYGENCNLHITNTTSYLPPQFALAPCSNHVELARSLTEQLHQLQHPGRCDVARLRPARTPAHGFGAILMHMVKSITLTFKDGDIYEVPHGTFALYTNAGTLDHPCDQSLRCYTKPLSDCAPSSHEMAGYTGRGRYTGKASLLGLQPNQFKGRPVEVVRNPRRNKHLSMPEGFEELSEFWYQSLLLEYLWRPTTSLAALVAAEKEKLAWEHPIMAMQVRHGDACEDTRQQRRCHNFEEYLVEARLMKAKYGVRNVYLATDDEAVQRAAEQNTEFNFKFRLSESRKFYGSNTFIESRIFNGQGDPGLLGLDIAIDITLMQDCDFFIGTFSSNLGRMAVMLMSARKGFIPPYISLDYAWCQSGTSVTWHVSGQHRPLVC</sequence>
<name>A0AAE0BRH3_9CHLO</name>
<dbReference type="GO" id="GO:0046921">
    <property type="term" value="F:alpha-(1-&gt;6)-fucosyltransferase activity"/>
    <property type="evidence" value="ECO:0007669"/>
    <property type="project" value="TreeGrafter"/>
</dbReference>
<protein>
    <recommendedName>
        <fullName evidence="1">Alpha-(1,6)-fucosyltransferase N- and catalytic domain-containing protein</fullName>
    </recommendedName>
</protein>
<dbReference type="EMBL" id="LGRX02033567">
    <property type="protein sequence ID" value="KAK3240720.1"/>
    <property type="molecule type" value="Genomic_DNA"/>
</dbReference>
<dbReference type="PANTHER" id="PTHR13132:SF29">
    <property type="entry name" value="ALPHA-(1,6)-FUCOSYLTRANSFERASE"/>
    <property type="match status" value="1"/>
</dbReference>
<evidence type="ECO:0000313" key="3">
    <source>
        <dbReference type="Proteomes" id="UP001190700"/>
    </source>
</evidence>
<evidence type="ECO:0000259" key="1">
    <source>
        <dbReference type="Pfam" id="PF19745"/>
    </source>
</evidence>
<evidence type="ECO:0000313" key="2">
    <source>
        <dbReference type="EMBL" id="KAK3240720.1"/>
    </source>
</evidence>
<organism evidence="2 3">
    <name type="scientific">Cymbomonas tetramitiformis</name>
    <dbReference type="NCBI Taxonomy" id="36881"/>
    <lineage>
        <taxon>Eukaryota</taxon>
        <taxon>Viridiplantae</taxon>
        <taxon>Chlorophyta</taxon>
        <taxon>Pyramimonadophyceae</taxon>
        <taxon>Pyramimonadales</taxon>
        <taxon>Pyramimonadaceae</taxon>
        <taxon>Cymbomonas</taxon>
    </lineage>
</organism>
<dbReference type="Pfam" id="PF19745">
    <property type="entry name" value="FUT8_N_cat"/>
    <property type="match status" value="1"/>
</dbReference>
<dbReference type="AlphaFoldDB" id="A0AAE0BRH3"/>
<feature type="domain" description="Alpha-(1,6)-fucosyltransferase N- and catalytic" evidence="1">
    <location>
        <begin position="313"/>
        <end position="478"/>
    </location>
</feature>
<gene>
    <name evidence="2" type="ORF">CYMTET_49458</name>
</gene>
<dbReference type="Proteomes" id="UP001190700">
    <property type="component" value="Unassembled WGS sequence"/>
</dbReference>
<dbReference type="PANTHER" id="PTHR13132">
    <property type="entry name" value="ALPHA- 1,6 -FUCOSYLTRANSFERASE"/>
    <property type="match status" value="1"/>
</dbReference>